<feature type="region of interest" description="Disordered" evidence="2">
    <location>
        <begin position="482"/>
        <end position="532"/>
    </location>
</feature>
<evidence type="ECO:0000256" key="2">
    <source>
        <dbReference type="SAM" id="MobiDB-lite"/>
    </source>
</evidence>
<dbReference type="EMBL" id="LQBL01000003">
    <property type="protein sequence ID" value="KUG58425.1"/>
    <property type="molecule type" value="Genomic_DNA"/>
</dbReference>
<dbReference type="PANTHER" id="PTHR33392:SF6">
    <property type="entry name" value="POLYISOPRENYL-TEICHOIC ACID--PEPTIDOGLYCAN TEICHOIC ACID TRANSFERASE TAGU"/>
    <property type="match status" value="1"/>
</dbReference>
<dbReference type="PANTHER" id="PTHR33392">
    <property type="entry name" value="POLYISOPRENYL-TEICHOIC ACID--PEPTIDOGLYCAN TEICHOIC ACID TRANSFERASE TAGU"/>
    <property type="match status" value="1"/>
</dbReference>
<feature type="transmembrane region" description="Helical" evidence="3">
    <location>
        <begin position="58"/>
        <end position="79"/>
    </location>
</feature>
<feature type="transmembrane region" description="Helical" evidence="3">
    <location>
        <begin position="134"/>
        <end position="156"/>
    </location>
</feature>
<feature type="region of interest" description="Disordered" evidence="2">
    <location>
        <begin position="174"/>
        <end position="196"/>
    </location>
</feature>
<dbReference type="AlphaFoldDB" id="A0A0W8IEN6"/>
<keyword evidence="3" id="KW-0812">Transmembrane</keyword>
<feature type="transmembrane region" description="Helical" evidence="3">
    <location>
        <begin position="99"/>
        <end position="122"/>
    </location>
</feature>
<name>A0A0W8IEN6_9MICO</name>
<dbReference type="STRING" id="767452.AVL62_11000"/>
<organism evidence="5 6">
    <name type="scientific">Serinicoccus chungangensis</name>
    <dbReference type="NCBI Taxonomy" id="767452"/>
    <lineage>
        <taxon>Bacteria</taxon>
        <taxon>Bacillati</taxon>
        <taxon>Actinomycetota</taxon>
        <taxon>Actinomycetes</taxon>
        <taxon>Micrococcales</taxon>
        <taxon>Ornithinimicrobiaceae</taxon>
        <taxon>Serinicoccus</taxon>
    </lineage>
</organism>
<feature type="compositionally biased region" description="Pro residues" evidence="2">
    <location>
        <begin position="484"/>
        <end position="493"/>
    </location>
</feature>
<feature type="compositionally biased region" description="Low complexity" evidence="2">
    <location>
        <begin position="14"/>
        <end position="23"/>
    </location>
</feature>
<dbReference type="OrthoDB" id="3573673at2"/>
<evidence type="ECO:0000259" key="4">
    <source>
        <dbReference type="Pfam" id="PF03816"/>
    </source>
</evidence>
<feature type="domain" description="Cell envelope-related transcriptional attenuator" evidence="4">
    <location>
        <begin position="220"/>
        <end position="409"/>
    </location>
</feature>
<gene>
    <name evidence="5" type="ORF">AVL62_11000</name>
</gene>
<dbReference type="NCBIfam" id="TIGR00350">
    <property type="entry name" value="lytR_cpsA_psr"/>
    <property type="match status" value="1"/>
</dbReference>
<dbReference type="InterPro" id="IPR004474">
    <property type="entry name" value="LytR_CpsA_psr"/>
</dbReference>
<dbReference type="Gene3D" id="3.40.630.190">
    <property type="entry name" value="LCP protein"/>
    <property type="match status" value="1"/>
</dbReference>
<keyword evidence="3" id="KW-0472">Membrane</keyword>
<dbReference type="RefSeq" id="WP_058890102.1">
    <property type="nucleotide sequence ID" value="NZ_LQBL01000003.1"/>
</dbReference>
<dbReference type="InterPro" id="IPR050922">
    <property type="entry name" value="LytR/CpsA/Psr_CW_biosynth"/>
</dbReference>
<feature type="compositionally biased region" description="Low complexity" evidence="2">
    <location>
        <begin position="181"/>
        <end position="190"/>
    </location>
</feature>
<reference evidence="5 6" key="1">
    <citation type="submission" date="2015-12" db="EMBL/GenBank/DDBJ databases">
        <title>Serinicoccus chungangenesis strain CD08_5 genome sequencing and assembly.</title>
        <authorList>
            <person name="Chander A.M."/>
            <person name="Kaur G."/>
            <person name="Nair G.R."/>
            <person name="Dhawan D.K."/>
            <person name="Kochhar R.K."/>
            <person name="Mayilraj S."/>
            <person name="Bhadada S.K."/>
        </authorList>
    </citation>
    <scope>NUCLEOTIDE SEQUENCE [LARGE SCALE GENOMIC DNA]</scope>
    <source>
        <strain evidence="5 6">CD08_5</strain>
    </source>
</reference>
<sequence>MTDSRGSSDPGSDAPAPRSRSSAEQPEQGEGVGRAAGLTTLSAVVPGAGLLGTSRRRLGLVILGLAALALVVLAAYALTNGLTTTALQTAADTGRLRTIAVVLVLGTLVWVAAIALTALAAAPRRLSRGQRAALTTLTAVLCLAVTAPAVLGVRYISAHVDAVDKVFEAGGGTVGGGGSSSGATPTSVVGDDPDDPWKDLPRVNVLLLGSDAAEAREGTRTDTMIVASIDTRTGDSVLFSVPRNLQNVPLPRDNPLHEVYGPVYDCGDQCLMNSIWTEAELTAQEHPEWYADDPNPGQTATREVLSGILGIPIHHTVIVNMRGFADLVDAMGGVLVNVQERIPIGGSTYTDANGTLQLDPTSDYEWLEPGPQRLDGPQALAYSRSRVTTDDFSRMRRQRCMVAAVVDQVNPMTMLQRYPQIIGAVGDNVLTDLPQEDLDEWAGLVLQVQDGTMRSLPFTGANIDTVDPNYSQIRARVYEALNPAPEPPAPEPSEAPTARDDAAPTTEPPAPDTPTTTEEPSDELEDVGAVCD</sequence>
<keyword evidence="3" id="KW-1133">Transmembrane helix</keyword>
<proteinExistence type="inferred from homology"/>
<feature type="compositionally biased region" description="Polar residues" evidence="2">
    <location>
        <begin position="1"/>
        <end position="10"/>
    </location>
</feature>
<evidence type="ECO:0000313" key="6">
    <source>
        <dbReference type="Proteomes" id="UP000054837"/>
    </source>
</evidence>
<evidence type="ECO:0000256" key="3">
    <source>
        <dbReference type="SAM" id="Phobius"/>
    </source>
</evidence>
<evidence type="ECO:0000313" key="5">
    <source>
        <dbReference type="EMBL" id="KUG58425.1"/>
    </source>
</evidence>
<accession>A0A0W8IEN6</accession>
<comment type="similarity">
    <text evidence="1">Belongs to the LytR/CpsA/Psr (LCP) family.</text>
</comment>
<feature type="region of interest" description="Disordered" evidence="2">
    <location>
        <begin position="1"/>
        <end position="32"/>
    </location>
</feature>
<keyword evidence="6" id="KW-1185">Reference proteome</keyword>
<evidence type="ECO:0000256" key="1">
    <source>
        <dbReference type="ARBA" id="ARBA00006068"/>
    </source>
</evidence>
<protein>
    <recommendedName>
        <fullName evidence="4">Cell envelope-related transcriptional attenuator domain-containing protein</fullName>
    </recommendedName>
</protein>
<comment type="caution">
    <text evidence="5">The sequence shown here is derived from an EMBL/GenBank/DDBJ whole genome shotgun (WGS) entry which is preliminary data.</text>
</comment>
<dbReference type="Pfam" id="PF03816">
    <property type="entry name" value="LytR_cpsA_psr"/>
    <property type="match status" value="1"/>
</dbReference>
<dbReference type="Proteomes" id="UP000054837">
    <property type="component" value="Unassembled WGS sequence"/>
</dbReference>